<feature type="transmembrane region" description="Helical" evidence="9">
    <location>
        <begin position="12"/>
        <end position="32"/>
    </location>
</feature>
<keyword evidence="7 9" id="KW-1133">Transmembrane helix</keyword>
<dbReference type="GO" id="GO:0005886">
    <property type="term" value="C:plasma membrane"/>
    <property type="evidence" value="ECO:0007669"/>
    <property type="project" value="UniProtKB-SubCell"/>
</dbReference>
<reference evidence="11" key="2">
    <citation type="journal article" date="2015" name="Sci. Rep.">
        <title>Genetic analysis of capsular polysaccharide synthesis gene clusters in 79 capsular types of Klebsiella spp.</title>
        <authorList>
            <person name="Pan Y.J."/>
            <person name="Lin T.L."/>
            <person name="Chen C.T."/>
            <person name="Chen Y.Y."/>
            <person name="Hsieh P.F."/>
            <person name="Hsu C.R."/>
            <person name="Wu M.C."/>
            <person name="Wang J.T."/>
        </authorList>
    </citation>
    <scope>NUCLEOTIDE SEQUENCE</scope>
    <source>
        <strain evidence="11">1702/49</strain>
    </source>
</reference>
<dbReference type="NCBIfam" id="TIGR03025">
    <property type="entry name" value="EPS_sugtrans"/>
    <property type="match status" value="1"/>
</dbReference>
<dbReference type="NCBIfam" id="TIGR03022">
    <property type="entry name" value="WbaP_sugtrans"/>
    <property type="match status" value="1"/>
</dbReference>
<dbReference type="InterPro" id="IPR003362">
    <property type="entry name" value="Bact_transf"/>
</dbReference>
<keyword evidence="4" id="KW-1003">Cell membrane</keyword>
<feature type="transmembrane region" description="Helical" evidence="9">
    <location>
        <begin position="113"/>
        <end position="131"/>
    </location>
</feature>
<comment type="subcellular location">
    <subcellularLocation>
        <location evidence="2">Cell membrane</location>
    </subcellularLocation>
    <subcellularLocation>
        <location evidence="1">Membrane</location>
        <topology evidence="1">Multi-pass membrane protein</topology>
    </subcellularLocation>
</comment>
<dbReference type="PANTHER" id="PTHR30576:SF4">
    <property type="entry name" value="UNDECAPRENYL-PHOSPHATE GALACTOSE PHOSPHOTRANSFERASE"/>
    <property type="match status" value="1"/>
</dbReference>
<dbReference type="EMBL" id="AB924560">
    <property type="protein sequence ID" value="BAT23418.1"/>
    <property type="molecule type" value="Genomic_DNA"/>
</dbReference>
<feature type="transmembrane region" description="Helical" evidence="9">
    <location>
        <begin position="52"/>
        <end position="69"/>
    </location>
</feature>
<evidence type="ECO:0000256" key="1">
    <source>
        <dbReference type="ARBA" id="ARBA00004141"/>
    </source>
</evidence>
<feature type="transmembrane region" description="Helical" evidence="9">
    <location>
        <begin position="90"/>
        <end position="107"/>
    </location>
</feature>
<dbReference type="Gene3D" id="3.40.50.720">
    <property type="entry name" value="NAD(P)-binding Rossmann-like Domain"/>
    <property type="match status" value="1"/>
</dbReference>
<dbReference type="GO" id="GO:0016780">
    <property type="term" value="F:phosphotransferase activity, for other substituted phosphate groups"/>
    <property type="evidence" value="ECO:0007669"/>
    <property type="project" value="TreeGrafter"/>
</dbReference>
<evidence type="ECO:0000256" key="2">
    <source>
        <dbReference type="ARBA" id="ARBA00004236"/>
    </source>
</evidence>
<protein>
    <submittedName>
        <fullName evidence="11">Undecaprenolphosphate hexose-1-P transferase</fullName>
    </submittedName>
</protein>
<evidence type="ECO:0000256" key="4">
    <source>
        <dbReference type="ARBA" id="ARBA00022475"/>
    </source>
</evidence>
<dbReference type="InterPro" id="IPR017472">
    <property type="entry name" value="Undecaprenyl-P_galact_Ptfrase"/>
</dbReference>
<evidence type="ECO:0000256" key="8">
    <source>
        <dbReference type="ARBA" id="ARBA00023136"/>
    </source>
</evidence>
<evidence type="ECO:0000256" key="7">
    <source>
        <dbReference type="ARBA" id="ARBA00022989"/>
    </source>
</evidence>
<gene>
    <name evidence="11" type="primary">wbaP</name>
</gene>
<reference evidence="11" key="1">
    <citation type="submission" date="2014-04" db="EMBL/GenBank/DDBJ databases">
        <authorList>
            <person name="Harrison E."/>
        </authorList>
    </citation>
    <scope>NUCLEOTIDE SEQUENCE</scope>
    <source>
        <strain evidence="11">1702/49</strain>
    </source>
</reference>
<dbReference type="AlphaFoldDB" id="A0A0P0YQZ5"/>
<feature type="domain" description="Bacterial sugar transferase" evidence="10">
    <location>
        <begin position="280"/>
        <end position="470"/>
    </location>
</feature>
<accession>A0A0P0YQZ5</accession>
<organism evidence="11">
    <name type="scientific">Klebsiella sp. 1702/49</name>
    <dbReference type="NCBI Taxonomy" id="1497800"/>
    <lineage>
        <taxon>Bacteria</taxon>
        <taxon>Pseudomonadati</taxon>
        <taxon>Pseudomonadota</taxon>
        <taxon>Gammaproteobacteria</taxon>
        <taxon>Enterobacterales</taxon>
        <taxon>Enterobacteriaceae</taxon>
        <taxon>Klebsiella/Raoultella group</taxon>
        <taxon>Klebsiella</taxon>
    </lineage>
</organism>
<evidence type="ECO:0000259" key="10">
    <source>
        <dbReference type="Pfam" id="PF02397"/>
    </source>
</evidence>
<dbReference type="InterPro" id="IPR017475">
    <property type="entry name" value="EPS_sugar_tfrase"/>
</dbReference>
<evidence type="ECO:0000313" key="11">
    <source>
        <dbReference type="EMBL" id="BAT23418.1"/>
    </source>
</evidence>
<evidence type="ECO:0000256" key="6">
    <source>
        <dbReference type="ARBA" id="ARBA00022692"/>
    </source>
</evidence>
<sequence length="476" mass="54994">MSRLARNFWTSILLAISDFTGFTVAIAFAIFFVKSFMNDGGQIIANSNINDWVILHTCLGICCVAWYSIRLRHYFYRKTFWFELKEILRTLVIFAIIEIAVLSFAYWDFSRYILAVTWIFVLFFVPTFRMLTKKCLNFFGLWKRETIIIGDGNNAVEAWKAINSESNLGFNVTSFVSSTSKDHLKNHINDIPVISLNPKEVTKHFDKRTQFIVALETSESSIRNDWLREFLINGFRYVSVIPTLRGVPLDSTDMSFIFSHEVMIFRVQQNLAKLSSRILKRLFDIIGSLTIILVSSPLLIYIALKVKKDHGPAIYGHERIGNGGRPFKCLKFRSMVVNSKEVLEQLLNTDPAARKEWDATFKLKDDPRITDIGKFLRKTSLDELPQLFNVLKGEMSLVGPRPIITAELERYSDEVDYYLLSKPGMTGLWQVSGRSDVDYETRVYLDAWYVKNWSMWNDIAILFKTISVVLRKDGAY</sequence>
<name>A0A0P0YQZ5_9ENTR</name>
<dbReference type="Pfam" id="PF02397">
    <property type="entry name" value="Bac_transf"/>
    <property type="match status" value="1"/>
</dbReference>
<proteinExistence type="inferred from homology"/>
<dbReference type="PANTHER" id="PTHR30576">
    <property type="entry name" value="COLANIC BIOSYNTHESIS UDP-GLUCOSE LIPID CARRIER TRANSFERASE"/>
    <property type="match status" value="1"/>
</dbReference>
<keyword evidence="8 9" id="KW-0472">Membrane</keyword>
<comment type="similarity">
    <text evidence="3">Belongs to the bacterial sugar transferase family.</text>
</comment>
<evidence type="ECO:0000256" key="3">
    <source>
        <dbReference type="ARBA" id="ARBA00006464"/>
    </source>
</evidence>
<evidence type="ECO:0000256" key="5">
    <source>
        <dbReference type="ARBA" id="ARBA00022679"/>
    </source>
</evidence>
<evidence type="ECO:0000256" key="9">
    <source>
        <dbReference type="SAM" id="Phobius"/>
    </source>
</evidence>
<keyword evidence="5 11" id="KW-0808">Transferase</keyword>
<dbReference type="GO" id="GO:0000271">
    <property type="term" value="P:polysaccharide biosynthetic process"/>
    <property type="evidence" value="ECO:0007669"/>
    <property type="project" value="InterPro"/>
</dbReference>
<feature type="transmembrane region" description="Helical" evidence="9">
    <location>
        <begin position="282"/>
        <end position="304"/>
    </location>
</feature>
<keyword evidence="6 9" id="KW-0812">Transmembrane</keyword>